<gene>
    <name evidence="6" type="ORF">SAMN02982929_01331</name>
    <name evidence="7" type="ORF">SAMN05216506_106308</name>
</gene>
<dbReference type="Gene3D" id="1.10.530.10">
    <property type="match status" value="1"/>
</dbReference>
<protein>
    <submittedName>
        <fullName evidence="6">LysM domain-containing protein</fullName>
    </submittedName>
</protein>
<feature type="compositionally biased region" description="Low complexity" evidence="3">
    <location>
        <begin position="138"/>
        <end position="152"/>
    </location>
</feature>
<dbReference type="Pfam" id="PF06737">
    <property type="entry name" value="Transglycosylas"/>
    <property type="match status" value="1"/>
</dbReference>
<proteinExistence type="inferred from homology"/>
<evidence type="ECO:0000313" key="6">
    <source>
        <dbReference type="EMBL" id="SEG03827.1"/>
    </source>
</evidence>
<evidence type="ECO:0000256" key="1">
    <source>
        <dbReference type="ARBA" id="ARBA00010830"/>
    </source>
</evidence>
<dbReference type="RefSeq" id="WP_093353588.1">
    <property type="nucleotide sequence ID" value="NZ_FNVB01000002.1"/>
</dbReference>
<dbReference type="PROSITE" id="PS51782">
    <property type="entry name" value="LYSM"/>
    <property type="match status" value="1"/>
</dbReference>
<evidence type="ECO:0000256" key="2">
    <source>
        <dbReference type="ARBA" id="ARBA00022801"/>
    </source>
</evidence>
<evidence type="ECO:0000256" key="3">
    <source>
        <dbReference type="SAM" id="MobiDB-lite"/>
    </source>
</evidence>
<keyword evidence="2" id="KW-0378">Hydrolase</keyword>
<dbReference type="SUPFAM" id="SSF53955">
    <property type="entry name" value="Lysozyme-like"/>
    <property type="match status" value="1"/>
</dbReference>
<feature type="region of interest" description="Disordered" evidence="3">
    <location>
        <begin position="122"/>
        <end position="158"/>
    </location>
</feature>
<dbReference type="SMART" id="SM00257">
    <property type="entry name" value="LysM"/>
    <property type="match status" value="1"/>
</dbReference>
<dbReference type="SUPFAM" id="SSF54106">
    <property type="entry name" value="LysM domain"/>
    <property type="match status" value="1"/>
</dbReference>
<keyword evidence="4" id="KW-0732">Signal</keyword>
<reference evidence="6" key="1">
    <citation type="submission" date="2016-10" db="EMBL/GenBank/DDBJ databases">
        <authorList>
            <person name="de Groot N.N."/>
        </authorList>
    </citation>
    <scope>NUCLEOTIDE SEQUENCE [LARGE SCALE GENOMIC DNA]</scope>
    <source>
        <strain evidence="6">ATCC 20501</strain>
    </source>
</reference>
<dbReference type="GO" id="GO:0016787">
    <property type="term" value="F:hydrolase activity"/>
    <property type="evidence" value="ECO:0007669"/>
    <property type="project" value="UniProtKB-KW"/>
</dbReference>
<dbReference type="Gene3D" id="3.10.350.10">
    <property type="entry name" value="LysM domain"/>
    <property type="match status" value="1"/>
</dbReference>
<dbReference type="CDD" id="cd13925">
    <property type="entry name" value="RPF"/>
    <property type="match status" value="1"/>
</dbReference>
<feature type="signal peptide" evidence="4">
    <location>
        <begin position="1"/>
        <end position="39"/>
    </location>
</feature>
<dbReference type="EMBL" id="FOME01000006">
    <property type="protein sequence ID" value="SFD80475.1"/>
    <property type="molecule type" value="Genomic_DNA"/>
</dbReference>
<dbReference type="EMBL" id="FNVB01000002">
    <property type="protein sequence ID" value="SEG03827.1"/>
    <property type="molecule type" value="Genomic_DNA"/>
</dbReference>
<evidence type="ECO:0000313" key="8">
    <source>
        <dbReference type="Proteomes" id="UP000199690"/>
    </source>
</evidence>
<dbReference type="InterPro" id="IPR018392">
    <property type="entry name" value="LysM"/>
</dbReference>
<accession>A0A1I1VCF1</accession>
<accession>A0A1H5WXT9</accession>
<comment type="similarity">
    <text evidence="1">Belongs to the transglycosylase family. Rpf subfamily.</text>
</comment>
<evidence type="ECO:0000313" key="7">
    <source>
        <dbReference type="EMBL" id="SFD80475.1"/>
    </source>
</evidence>
<feature type="chain" id="PRO_5030028158" evidence="4">
    <location>
        <begin position="40"/>
        <end position="216"/>
    </location>
</feature>
<keyword evidence="8" id="KW-1185">Reference proteome</keyword>
<evidence type="ECO:0000259" key="5">
    <source>
        <dbReference type="PROSITE" id="PS51782"/>
    </source>
</evidence>
<dbReference type="InterPro" id="IPR023346">
    <property type="entry name" value="Lysozyme-like_dom_sf"/>
</dbReference>
<dbReference type="Proteomes" id="UP000236729">
    <property type="component" value="Unassembled WGS sequence"/>
</dbReference>
<name>A0A1H5WXT9_9PSEU</name>
<sequence length="216" mass="22267">MAFSRGKHRKSATGRNLARVALAGAVVATPFALAAPANAASTSTWDAVAQCESGGNWSTNTGNGYYGGLQFSASTWASYGGTSYASNASQATKAQQIAVAERVLQGQGPGAWPVCSKKAGLTKGGGAEHQDVASGGSTKKVTPKTTTKTKPQPKTETKTQVKKTVSVEGAYTVQAGDTLSTIGAKVGVEWQSIFDKNHDVISDANLIFPGQQLTVK</sequence>
<dbReference type="CDD" id="cd00118">
    <property type="entry name" value="LysM"/>
    <property type="match status" value="1"/>
</dbReference>
<evidence type="ECO:0000313" key="9">
    <source>
        <dbReference type="Proteomes" id="UP000236729"/>
    </source>
</evidence>
<dbReference type="Pfam" id="PF01476">
    <property type="entry name" value="LysM"/>
    <property type="match status" value="1"/>
</dbReference>
<dbReference type="PANTHER" id="PTHR34700">
    <property type="entry name" value="POTASSIUM BINDING PROTEIN KBP"/>
    <property type="match status" value="1"/>
</dbReference>
<dbReference type="InterPro" id="IPR052196">
    <property type="entry name" value="Bact_Kbp"/>
</dbReference>
<dbReference type="InterPro" id="IPR010618">
    <property type="entry name" value="RPF"/>
</dbReference>
<evidence type="ECO:0000256" key="4">
    <source>
        <dbReference type="SAM" id="SignalP"/>
    </source>
</evidence>
<dbReference type="AlphaFoldDB" id="A0A1H5WXT9"/>
<organism evidence="6 9">
    <name type="scientific">Saccharopolyspora kobensis</name>
    <dbReference type="NCBI Taxonomy" id="146035"/>
    <lineage>
        <taxon>Bacteria</taxon>
        <taxon>Bacillati</taxon>
        <taxon>Actinomycetota</taxon>
        <taxon>Actinomycetes</taxon>
        <taxon>Pseudonocardiales</taxon>
        <taxon>Pseudonocardiaceae</taxon>
        <taxon>Saccharopolyspora</taxon>
    </lineage>
</organism>
<dbReference type="PANTHER" id="PTHR34700:SF4">
    <property type="entry name" value="PHAGE-LIKE ELEMENT PBSX PROTEIN XKDP"/>
    <property type="match status" value="1"/>
</dbReference>
<dbReference type="InterPro" id="IPR036779">
    <property type="entry name" value="LysM_dom_sf"/>
</dbReference>
<dbReference type="SMR" id="A0A1H5WXT9"/>
<feature type="domain" description="LysM" evidence="5">
    <location>
        <begin position="169"/>
        <end position="215"/>
    </location>
</feature>
<dbReference type="Proteomes" id="UP000199690">
    <property type="component" value="Unassembled WGS sequence"/>
</dbReference>
<reference evidence="8 9" key="2">
    <citation type="submission" date="2016-10" db="EMBL/GenBank/DDBJ databases">
        <authorList>
            <person name="Varghese N."/>
            <person name="Submissions S."/>
        </authorList>
    </citation>
    <scope>NUCLEOTIDE SEQUENCE [LARGE SCALE GENOMIC DNA]</scope>
    <source>
        <strain evidence="9">ATCC 20501</strain>
        <strain evidence="7 8">CGMCC 4.3529</strain>
    </source>
</reference>